<feature type="compositionally biased region" description="Basic and acidic residues" evidence="1">
    <location>
        <begin position="1"/>
        <end position="11"/>
    </location>
</feature>
<dbReference type="EMBL" id="BAAABM010000047">
    <property type="protein sequence ID" value="GAA0356510.1"/>
    <property type="molecule type" value="Genomic_DNA"/>
</dbReference>
<proteinExistence type="predicted"/>
<sequence length="561" mass="59050">MDSAFTDRDVPPDSTGPDSRGPRPREAVLSSVSGRESASTAAAVALVVGLALGGGGWLVYRNQTACQDRSLTVTADPAIAPAITEVAVRYNKARCADVNVVTGDSAQTAGLLANGGRAAGARPDVWIADSSLWFDGVRIQGVRSATSVASSPVVFAMTPDGARRQGARLAQQGWGAFGGGGGYSLRLLDPMPSATGMTSLLALSAAAGGGSGGLERFSHMLQGVKPSSNTMDAIAGLADQGSPPVLPLSEQTIQQQRQEGRQVTAVYPATAPTLDFPYAVLTTDRERRRIAAGLLDALRSADGAARLHDAWLRTPAGDAGRLAASGLPAAAPRVLPVVRPGVALAMRATWQKMQQGLRAIALVDVSGATLARMGAGTREQVMTGALSNGLSLLEDDTEFGLWAFPARHRPYRRLVEAGPLRELGTTGTRRARLLQRIGRLHARKGRDGGMYDAILDAYRELSQSYRPGMLNEILVLTGGATGGDGLTLDRLVTELKKDFDPERQVNITLMAFGDGVDMRPLRRIAGATAGAAYSIQNDQQLMTLFRCAVALRVNENLPCPH</sequence>
<dbReference type="InterPro" id="IPR036465">
    <property type="entry name" value="vWFA_dom_sf"/>
</dbReference>
<dbReference type="SUPFAM" id="SSF53850">
    <property type="entry name" value="Periplasmic binding protein-like II"/>
    <property type="match status" value="1"/>
</dbReference>
<reference evidence="4" key="1">
    <citation type="journal article" date="2019" name="Int. J. Syst. Evol. Microbiol.">
        <title>The Global Catalogue of Microorganisms (GCM) 10K type strain sequencing project: providing services to taxonomists for standard genome sequencing and annotation.</title>
        <authorList>
            <consortium name="The Broad Institute Genomics Platform"/>
            <consortium name="The Broad Institute Genome Sequencing Center for Infectious Disease"/>
            <person name="Wu L."/>
            <person name="Ma J."/>
        </authorList>
    </citation>
    <scope>NUCLEOTIDE SEQUENCE [LARGE SCALE GENOMIC DNA]</scope>
    <source>
        <strain evidence="4">JCM 3146</strain>
    </source>
</reference>
<evidence type="ECO:0000256" key="1">
    <source>
        <dbReference type="SAM" id="MobiDB-lite"/>
    </source>
</evidence>
<dbReference type="Proteomes" id="UP001501822">
    <property type="component" value="Unassembled WGS sequence"/>
</dbReference>
<dbReference type="Gene3D" id="3.40.50.410">
    <property type="entry name" value="von Willebrand factor, type A domain"/>
    <property type="match status" value="1"/>
</dbReference>
<dbReference type="PROSITE" id="PS50234">
    <property type="entry name" value="VWFA"/>
    <property type="match status" value="1"/>
</dbReference>
<evidence type="ECO:0000313" key="3">
    <source>
        <dbReference type="EMBL" id="GAA0356510.1"/>
    </source>
</evidence>
<protein>
    <submittedName>
        <fullName evidence="3">Substrate-binding domain-containing protein</fullName>
    </submittedName>
</protein>
<keyword evidence="4" id="KW-1185">Reference proteome</keyword>
<comment type="caution">
    <text evidence="3">The sequence shown here is derived from an EMBL/GenBank/DDBJ whole genome shotgun (WGS) entry which is preliminary data.</text>
</comment>
<evidence type="ECO:0000259" key="2">
    <source>
        <dbReference type="PROSITE" id="PS50234"/>
    </source>
</evidence>
<accession>A0ABP3GWE1</accession>
<dbReference type="Pfam" id="PF13531">
    <property type="entry name" value="SBP_bac_11"/>
    <property type="match status" value="1"/>
</dbReference>
<evidence type="ECO:0000313" key="4">
    <source>
        <dbReference type="Proteomes" id="UP001501822"/>
    </source>
</evidence>
<feature type="region of interest" description="Disordered" evidence="1">
    <location>
        <begin position="1"/>
        <end position="33"/>
    </location>
</feature>
<name>A0ABP3GWE1_9ACTN</name>
<feature type="domain" description="VWFA" evidence="2">
    <location>
        <begin position="358"/>
        <end position="549"/>
    </location>
</feature>
<gene>
    <name evidence="3" type="ORF">GCM10010151_52690</name>
</gene>
<dbReference type="SUPFAM" id="SSF53300">
    <property type="entry name" value="vWA-like"/>
    <property type="match status" value="1"/>
</dbReference>
<dbReference type="InterPro" id="IPR002035">
    <property type="entry name" value="VWF_A"/>
</dbReference>
<organism evidence="3 4">
    <name type="scientific">Actinoallomurus spadix</name>
    <dbReference type="NCBI Taxonomy" id="79912"/>
    <lineage>
        <taxon>Bacteria</taxon>
        <taxon>Bacillati</taxon>
        <taxon>Actinomycetota</taxon>
        <taxon>Actinomycetes</taxon>
        <taxon>Streptosporangiales</taxon>
        <taxon>Thermomonosporaceae</taxon>
        <taxon>Actinoallomurus</taxon>
    </lineage>
</organism>